<protein>
    <submittedName>
        <fullName evidence="10">Intramembrane protease 2</fullName>
    </submittedName>
</protein>
<feature type="compositionally biased region" description="Polar residues" evidence="8">
    <location>
        <begin position="545"/>
        <end position="557"/>
    </location>
</feature>
<dbReference type="PANTHER" id="PTHR12174:SF23">
    <property type="entry name" value="MINOR HISTOCOMPATIBILITY ANTIGEN H13"/>
    <property type="match status" value="1"/>
</dbReference>
<reference evidence="10 11" key="1">
    <citation type="journal article" date="2016" name="Nat. Commun.">
        <title>Ectomycorrhizal ecology is imprinted in the genome of the dominant symbiotic fungus Cenococcum geophilum.</title>
        <authorList>
            <consortium name="DOE Joint Genome Institute"/>
            <person name="Peter M."/>
            <person name="Kohler A."/>
            <person name="Ohm R.A."/>
            <person name="Kuo A."/>
            <person name="Krutzmann J."/>
            <person name="Morin E."/>
            <person name="Arend M."/>
            <person name="Barry K.W."/>
            <person name="Binder M."/>
            <person name="Choi C."/>
            <person name="Clum A."/>
            <person name="Copeland A."/>
            <person name="Grisel N."/>
            <person name="Haridas S."/>
            <person name="Kipfer T."/>
            <person name="LaButti K."/>
            <person name="Lindquist E."/>
            <person name="Lipzen A."/>
            <person name="Maire R."/>
            <person name="Meier B."/>
            <person name="Mihaltcheva S."/>
            <person name="Molinier V."/>
            <person name="Murat C."/>
            <person name="Poggeler S."/>
            <person name="Quandt C.A."/>
            <person name="Sperisen C."/>
            <person name="Tritt A."/>
            <person name="Tisserant E."/>
            <person name="Crous P.W."/>
            <person name="Henrissat B."/>
            <person name="Nehls U."/>
            <person name="Egli S."/>
            <person name="Spatafora J.W."/>
            <person name="Grigoriev I.V."/>
            <person name="Martin F.M."/>
        </authorList>
    </citation>
    <scope>NUCLEOTIDE SEQUENCE [LARGE SCALE GENOMIC DNA]</scope>
    <source>
        <strain evidence="10 11">CBS 207.34</strain>
    </source>
</reference>
<evidence type="ECO:0000256" key="4">
    <source>
        <dbReference type="ARBA" id="ARBA00022801"/>
    </source>
</evidence>
<feature type="transmembrane region" description="Helical" evidence="9">
    <location>
        <begin position="341"/>
        <end position="361"/>
    </location>
</feature>
<feature type="compositionally biased region" description="Basic and acidic residues" evidence="8">
    <location>
        <begin position="55"/>
        <end position="67"/>
    </location>
</feature>
<feature type="transmembrane region" description="Helical" evidence="9">
    <location>
        <begin position="283"/>
        <end position="307"/>
    </location>
</feature>
<feature type="compositionally biased region" description="Acidic residues" evidence="8">
    <location>
        <begin position="68"/>
        <end position="79"/>
    </location>
</feature>
<keyword evidence="11" id="KW-1185">Reference proteome</keyword>
<dbReference type="PANTHER" id="PTHR12174">
    <property type="entry name" value="SIGNAL PEPTIDE PEPTIDASE"/>
    <property type="match status" value="1"/>
</dbReference>
<dbReference type="GO" id="GO:0098554">
    <property type="term" value="C:cytoplasmic side of endoplasmic reticulum membrane"/>
    <property type="evidence" value="ECO:0007669"/>
    <property type="project" value="TreeGrafter"/>
</dbReference>
<evidence type="ECO:0000256" key="3">
    <source>
        <dbReference type="ARBA" id="ARBA00022692"/>
    </source>
</evidence>
<feature type="compositionally biased region" description="Basic and acidic residues" evidence="8">
    <location>
        <begin position="493"/>
        <end position="506"/>
    </location>
</feature>
<feature type="region of interest" description="Disordered" evidence="8">
    <location>
        <begin position="50"/>
        <end position="84"/>
    </location>
</feature>
<name>A0A8E2FBJ2_9PEZI</name>
<accession>A0A8E2FBJ2</accession>
<feature type="transmembrane region" description="Helical" evidence="9">
    <location>
        <begin position="453"/>
        <end position="471"/>
    </location>
</feature>
<feature type="transmembrane region" description="Helical" evidence="9">
    <location>
        <begin position="425"/>
        <end position="447"/>
    </location>
</feature>
<evidence type="ECO:0000256" key="9">
    <source>
        <dbReference type="SAM" id="Phobius"/>
    </source>
</evidence>
<dbReference type="GO" id="GO:0006465">
    <property type="term" value="P:signal peptide processing"/>
    <property type="evidence" value="ECO:0007669"/>
    <property type="project" value="TreeGrafter"/>
</dbReference>
<dbReference type="Pfam" id="PF04258">
    <property type="entry name" value="Peptidase_A22B"/>
    <property type="match status" value="1"/>
</dbReference>
<keyword evidence="5" id="KW-0256">Endoplasmic reticulum</keyword>
<feature type="compositionally biased region" description="Basic and acidic residues" evidence="8">
    <location>
        <begin position="559"/>
        <end position="568"/>
    </location>
</feature>
<feature type="transmembrane region" description="Helical" evidence="9">
    <location>
        <begin position="183"/>
        <end position="204"/>
    </location>
</feature>
<evidence type="ECO:0000256" key="2">
    <source>
        <dbReference type="ARBA" id="ARBA00006859"/>
    </source>
</evidence>
<evidence type="ECO:0000313" key="10">
    <source>
        <dbReference type="EMBL" id="OCL13913.1"/>
    </source>
</evidence>
<dbReference type="GO" id="GO:0033619">
    <property type="term" value="P:membrane protein proteolysis"/>
    <property type="evidence" value="ECO:0007669"/>
    <property type="project" value="TreeGrafter"/>
</dbReference>
<keyword evidence="10" id="KW-0645">Protease</keyword>
<proteinExistence type="inferred from homology"/>
<keyword evidence="6 9" id="KW-1133">Transmembrane helix</keyword>
<comment type="similarity">
    <text evidence="2">Belongs to the peptidase A22B family.</text>
</comment>
<evidence type="ECO:0000256" key="8">
    <source>
        <dbReference type="SAM" id="MobiDB-lite"/>
    </source>
</evidence>
<feature type="transmembrane region" description="Helical" evidence="9">
    <location>
        <begin position="255"/>
        <end position="271"/>
    </location>
</feature>
<feature type="transmembrane region" description="Helical" evidence="9">
    <location>
        <begin position="91"/>
        <end position="109"/>
    </location>
</feature>
<dbReference type="InterPro" id="IPR007369">
    <property type="entry name" value="Peptidase_A22B_SPP"/>
</dbReference>
<gene>
    <name evidence="10" type="ORF">AOQ84DRAFT_223842</name>
</gene>
<sequence length="659" mass="73541">MSEPGPIAQVVGRIAYEFALVQPLIPTYLHLLISALFPIYAGAHASLSRPSSAAKPEKKSNRERSVQDDTDTEEEEEEEYQRMEGLSPTDALMFPLMAGTTLAGLYFLIKWLQDPALLNKILNWYFAIFGIFSVSRLITDVLDIGHSLIYPKRYAFKGMLYLVHSKEKKATPVSSGAKNSDVILSPLPGFLSCVPLPLAIRDFLWADRAMPKNKWTIRIYLHRLIAAKMMIGMHGLAGFIIALTAVMYFNFADKPWYLTNLMGFGFSYSALQLMSPTTFATGSLILGALFFYDIYFVFFTPMMVTVAKSLDIPIKLMFPRPSAPGADPTKLSHAMLGLGDVVLPGIMIGLALRFDLYLFYLRKQTRSTLTLDVGGDPQNTVTKAKYFSLSGRWSEHFWTHTWTGRPLFSTSTSATQPHFTFPKTYFNASLIGYILGMLTTLAVMQIAGHAQPALLYLVPGVVGALWITAFFRGELNEMWNFSEAVNDDEDPEKPEAIKESVRDQRRPSFFSNESMQRQADKMEKAFNRHVKSDESLSQEDDHNADNGSSANGSTSDSVKAGEKAETKVKRVNSRNANRELFSFSIEAPWTLSQPQSIAELERLDPDKLANRTNIEVKSSVLRLTSSDDEAVGKNGVGNWKTLEQQKTGGEPAGKRLRTS</sequence>
<keyword evidence="7 9" id="KW-0472">Membrane</keyword>
<keyword evidence="3 9" id="KW-0812">Transmembrane</keyword>
<dbReference type="OrthoDB" id="29661at2759"/>
<evidence type="ECO:0000256" key="7">
    <source>
        <dbReference type="ARBA" id="ARBA00023136"/>
    </source>
</evidence>
<evidence type="ECO:0000256" key="5">
    <source>
        <dbReference type="ARBA" id="ARBA00022824"/>
    </source>
</evidence>
<evidence type="ECO:0000256" key="1">
    <source>
        <dbReference type="ARBA" id="ARBA00004477"/>
    </source>
</evidence>
<dbReference type="Proteomes" id="UP000250140">
    <property type="component" value="Unassembled WGS sequence"/>
</dbReference>
<feature type="transmembrane region" description="Helical" evidence="9">
    <location>
        <begin position="121"/>
        <end position="138"/>
    </location>
</feature>
<feature type="compositionally biased region" description="Basic and acidic residues" evidence="8">
    <location>
        <begin position="518"/>
        <end position="544"/>
    </location>
</feature>
<dbReference type="EMBL" id="KV748655">
    <property type="protein sequence ID" value="OCL13913.1"/>
    <property type="molecule type" value="Genomic_DNA"/>
</dbReference>
<comment type="subcellular location">
    <subcellularLocation>
        <location evidence="1">Endoplasmic reticulum membrane</location>
        <topology evidence="1">Multi-pass membrane protein</topology>
    </subcellularLocation>
</comment>
<dbReference type="InterPro" id="IPR006639">
    <property type="entry name" value="Preselin/SPP"/>
</dbReference>
<feature type="region of interest" description="Disordered" evidence="8">
    <location>
        <begin position="629"/>
        <end position="659"/>
    </location>
</feature>
<dbReference type="GO" id="GO:0042500">
    <property type="term" value="F:aspartic endopeptidase activity, intramembrane cleaving"/>
    <property type="evidence" value="ECO:0007669"/>
    <property type="project" value="InterPro"/>
</dbReference>
<dbReference type="GO" id="GO:0098553">
    <property type="term" value="C:lumenal side of endoplasmic reticulum membrane"/>
    <property type="evidence" value="ECO:0007669"/>
    <property type="project" value="TreeGrafter"/>
</dbReference>
<feature type="transmembrane region" description="Helical" evidence="9">
    <location>
        <begin position="225"/>
        <end position="249"/>
    </location>
</feature>
<evidence type="ECO:0000313" key="11">
    <source>
        <dbReference type="Proteomes" id="UP000250140"/>
    </source>
</evidence>
<evidence type="ECO:0000256" key="6">
    <source>
        <dbReference type="ARBA" id="ARBA00022989"/>
    </source>
</evidence>
<organism evidence="10 11">
    <name type="scientific">Glonium stellatum</name>
    <dbReference type="NCBI Taxonomy" id="574774"/>
    <lineage>
        <taxon>Eukaryota</taxon>
        <taxon>Fungi</taxon>
        <taxon>Dikarya</taxon>
        <taxon>Ascomycota</taxon>
        <taxon>Pezizomycotina</taxon>
        <taxon>Dothideomycetes</taxon>
        <taxon>Pleosporomycetidae</taxon>
        <taxon>Gloniales</taxon>
        <taxon>Gloniaceae</taxon>
        <taxon>Glonium</taxon>
    </lineage>
</organism>
<keyword evidence="4" id="KW-0378">Hydrolase</keyword>
<dbReference type="AlphaFoldDB" id="A0A8E2FBJ2"/>
<feature type="region of interest" description="Disordered" evidence="8">
    <location>
        <begin position="485"/>
        <end position="571"/>
    </location>
</feature>
<dbReference type="SMART" id="SM00730">
    <property type="entry name" value="PSN"/>
    <property type="match status" value="1"/>
</dbReference>